<keyword evidence="1" id="KW-1185">Reference proteome</keyword>
<proteinExistence type="predicted"/>
<evidence type="ECO:0000313" key="1">
    <source>
        <dbReference type="Proteomes" id="UP000887574"/>
    </source>
</evidence>
<evidence type="ECO:0000313" key="2">
    <source>
        <dbReference type="WBParaSite" id="jg9508"/>
    </source>
</evidence>
<organism evidence="1 2">
    <name type="scientific">Ditylenchus dipsaci</name>
    <dbReference type="NCBI Taxonomy" id="166011"/>
    <lineage>
        <taxon>Eukaryota</taxon>
        <taxon>Metazoa</taxon>
        <taxon>Ecdysozoa</taxon>
        <taxon>Nematoda</taxon>
        <taxon>Chromadorea</taxon>
        <taxon>Rhabditida</taxon>
        <taxon>Tylenchina</taxon>
        <taxon>Tylenchomorpha</taxon>
        <taxon>Sphaerularioidea</taxon>
        <taxon>Anguinidae</taxon>
        <taxon>Anguininae</taxon>
        <taxon>Ditylenchus</taxon>
    </lineage>
</organism>
<reference evidence="2" key="1">
    <citation type="submission" date="2022-11" db="UniProtKB">
        <authorList>
            <consortium name="WormBaseParasite"/>
        </authorList>
    </citation>
    <scope>IDENTIFICATION</scope>
</reference>
<dbReference type="Proteomes" id="UP000887574">
    <property type="component" value="Unplaced"/>
</dbReference>
<dbReference type="AlphaFoldDB" id="A0A915ER03"/>
<protein>
    <submittedName>
        <fullName evidence="2">Uncharacterized protein</fullName>
    </submittedName>
</protein>
<sequence>MNPPAIPRPSTPTFGYTPFVNDFASFLCTTPPAYENTQMLAFQQQLLATQQQMEATQQQFMYNLMMPPPACLNITTVFIARQTP</sequence>
<name>A0A915ER03_9BILA</name>
<accession>A0A915ER03</accession>
<dbReference type="WBParaSite" id="jg9508">
    <property type="protein sequence ID" value="jg9508"/>
    <property type="gene ID" value="jg9508"/>
</dbReference>